<organism evidence="4 5">
    <name type="scientific">Candidatus Mucispirillum faecigallinarum</name>
    <dbReference type="NCBI Taxonomy" id="2838699"/>
    <lineage>
        <taxon>Bacteria</taxon>
        <taxon>Pseudomonadati</taxon>
        <taxon>Deferribacterota</taxon>
        <taxon>Deferribacteres</taxon>
        <taxon>Deferribacterales</taxon>
        <taxon>Mucispirillaceae</taxon>
        <taxon>Mucispirillum</taxon>
    </lineage>
</organism>
<dbReference type="EMBL" id="DXAQ01000044">
    <property type="protein sequence ID" value="HIZ88891.1"/>
    <property type="molecule type" value="Genomic_DNA"/>
</dbReference>
<comment type="caution">
    <text evidence="4">The sequence shown here is derived from an EMBL/GenBank/DDBJ whole genome shotgun (WGS) entry which is preliminary data.</text>
</comment>
<dbReference type="Pfam" id="PF10881">
    <property type="entry name" value="DUF2726"/>
    <property type="match status" value="1"/>
</dbReference>
<evidence type="ECO:0000259" key="1">
    <source>
        <dbReference type="Pfam" id="PF10881"/>
    </source>
</evidence>
<dbReference type="AlphaFoldDB" id="A0A9D2GTE8"/>
<dbReference type="InterPro" id="IPR041677">
    <property type="entry name" value="DNA2/NAM7_AAA_11"/>
</dbReference>
<feature type="domain" description="DNA2/NAM7 helicase-like C-terminal" evidence="3">
    <location>
        <begin position="226"/>
        <end position="388"/>
    </location>
</feature>
<dbReference type="Gene3D" id="3.40.960.10">
    <property type="entry name" value="VSR Endonuclease"/>
    <property type="match status" value="1"/>
</dbReference>
<dbReference type="InterPro" id="IPR045055">
    <property type="entry name" value="DNA2/NAM7-like"/>
</dbReference>
<reference evidence="4" key="2">
    <citation type="submission" date="2021-04" db="EMBL/GenBank/DDBJ databases">
        <authorList>
            <person name="Gilroy R."/>
        </authorList>
    </citation>
    <scope>NUCLEOTIDE SEQUENCE</scope>
    <source>
        <strain evidence="4">ChiW4-1371</strain>
    </source>
</reference>
<dbReference type="Pfam" id="PF13087">
    <property type="entry name" value="AAA_12"/>
    <property type="match status" value="1"/>
</dbReference>
<dbReference type="InterPro" id="IPR047187">
    <property type="entry name" value="SF1_C_Upf1"/>
</dbReference>
<dbReference type="SUPFAM" id="SSF52540">
    <property type="entry name" value="P-loop containing nucleoside triphosphate hydrolases"/>
    <property type="match status" value="1"/>
</dbReference>
<evidence type="ECO:0000313" key="4">
    <source>
        <dbReference type="EMBL" id="HIZ88891.1"/>
    </source>
</evidence>
<feature type="non-terminal residue" evidence="4">
    <location>
        <position position="1"/>
    </location>
</feature>
<feature type="domain" description="DUF2726" evidence="1">
    <location>
        <begin position="455"/>
        <end position="578"/>
    </location>
</feature>
<dbReference type="InterPro" id="IPR041679">
    <property type="entry name" value="DNA2/NAM7-like_C"/>
</dbReference>
<protein>
    <submittedName>
        <fullName evidence="4">DUF2726 domain-containing protein</fullName>
    </submittedName>
</protein>
<proteinExistence type="predicted"/>
<sequence length="582" mass="68000">KYKLLIQYYAKVPLFIKLKFIFKYKFGNFKLFFGKNKLSIASIIVFLDKLYYQLKEYQLTKQIEDIENNLNSMDKNNIINQFRINSMDLFLDKLSSKYRNKKRKIYKEDALKNSNELNGFLQEYPVILSSTYSIKITLNLNDYLFDYVIIDEASQVDLLTGILALSVAKNAIIVGDSKQLPHIISDDTSNSFKKIVQELNERFNIPKEYDFINNSLLDTACYIVGDNGRTLLREHYRCHPKIINFCNKMFYNKELIICSNYDSDIPFDILKAIVTVPGNHALKSNVNKREISSAINEFIKPLHKYVDDSEIGVVIPFRNQVKQFINDIKEIEKESCIKIDTVHKFQGQEKDVVIMTTVSNDINDFINNKNLVNVAVSRAKKAFYIVTSYKVRNSNSIFKALIDYIEYNNYSVDTSKIKSIFDILYQDTDELLHEFIQTNEKKYKFLTKEYYNGSEAEKLAYFNIKEIVKNDYPLLDVRLHIPLKEIINVNAELSNPLTDEEKMFIAYDSHIDILLINTMNKQTVLAIEIDGATFHSSERQQNRDKKKDLILNKYNIPLLRLNTRDSGEIEKIYKKLSDELGY</sequence>
<dbReference type="PANTHER" id="PTHR10887">
    <property type="entry name" value="DNA2/NAM7 HELICASE FAMILY"/>
    <property type="match status" value="1"/>
</dbReference>
<accession>A0A9D2GTE8</accession>
<dbReference type="Pfam" id="PF13086">
    <property type="entry name" value="AAA_11"/>
    <property type="match status" value="1"/>
</dbReference>
<dbReference type="InterPro" id="IPR027417">
    <property type="entry name" value="P-loop_NTPase"/>
</dbReference>
<dbReference type="InterPro" id="IPR024402">
    <property type="entry name" value="DUF2726"/>
</dbReference>
<evidence type="ECO:0000259" key="2">
    <source>
        <dbReference type="Pfam" id="PF13086"/>
    </source>
</evidence>
<evidence type="ECO:0000313" key="5">
    <source>
        <dbReference type="Proteomes" id="UP000824176"/>
    </source>
</evidence>
<dbReference type="GO" id="GO:0004386">
    <property type="term" value="F:helicase activity"/>
    <property type="evidence" value="ECO:0007669"/>
    <property type="project" value="InterPro"/>
</dbReference>
<evidence type="ECO:0000259" key="3">
    <source>
        <dbReference type="Pfam" id="PF13087"/>
    </source>
</evidence>
<reference evidence="4" key="1">
    <citation type="journal article" date="2021" name="PeerJ">
        <title>Extensive microbial diversity within the chicken gut microbiome revealed by metagenomics and culture.</title>
        <authorList>
            <person name="Gilroy R."/>
            <person name="Ravi A."/>
            <person name="Getino M."/>
            <person name="Pursley I."/>
            <person name="Horton D.L."/>
            <person name="Alikhan N.F."/>
            <person name="Baker D."/>
            <person name="Gharbi K."/>
            <person name="Hall N."/>
            <person name="Watson M."/>
            <person name="Adriaenssens E.M."/>
            <person name="Foster-Nyarko E."/>
            <person name="Jarju S."/>
            <person name="Secka A."/>
            <person name="Antonio M."/>
            <person name="Oren A."/>
            <person name="Chaudhuri R.R."/>
            <person name="La Ragione R."/>
            <person name="Hildebrand F."/>
            <person name="Pallen M.J."/>
        </authorList>
    </citation>
    <scope>NUCLEOTIDE SEQUENCE</scope>
    <source>
        <strain evidence="4">ChiW4-1371</strain>
    </source>
</reference>
<gene>
    <name evidence="4" type="ORF">H9804_03010</name>
</gene>
<feature type="domain" description="DNA2/NAM7 helicase helicase" evidence="2">
    <location>
        <begin position="60"/>
        <end position="183"/>
    </location>
</feature>
<dbReference type="CDD" id="cd18808">
    <property type="entry name" value="SF1_C_Upf1"/>
    <property type="match status" value="1"/>
</dbReference>
<name>A0A9D2GTE8_9BACT</name>
<dbReference type="Gene3D" id="3.40.50.300">
    <property type="entry name" value="P-loop containing nucleotide triphosphate hydrolases"/>
    <property type="match status" value="2"/>
</dbReference>
<dbReference type="Proteomes" id="UP000824176">
    <property type="component" value="Unassembled WGS sequence"/>
</dbReference>